<dbReference type="STRING" id="8022.A0A060Z8E6"/>
<feature type="transmembrane region" description="Helical" evidence="1">
    <location>
        <begin position="50"/>
        <end position="73"/>
    </location>
</feature>
<dbReference type="AlphaFoldDB" id="A0A060Z8E6"/>
<protein>
    <submittedName>
        <fullName evidence="2">Uncharacterized protein</fullName>
    </submittedName>
</protein>
<evidence type="ECO:0000313" key="3">
    <source>
        <dbReference type="Proteomes" id="UP000193380"/>
    </source>
</evidence>
<feature type="transmembrane region" description="Helical" evidence="1">
    <location>
        <begin position="85"/>
        <end position="104"/>
    </location>
</feature>
<keyword evidence="1" id="KW-0812">Transmembrane</keyword>
<dbReference type="Proteomes" id="UP000193380">
    <property type="component" value="Unassembled WGS sequence"/>
</dbReference>
<reference evidence="2" key="2">
    <citation type="submission" date="2014-03" db="EMBL/GenBank/DDBJ databases">
        <authorList>
            <person name="Genoscope - CEA"/>
        </authorList>
    </citation>
    <scope>NUCLEOTIDE SEQUENCE</scope>
</reference>
<evidence type="ECO:0000313" key="2">
    <source>
        <dbReference type="EMBL" id="CDQ97575.1"/>
    </source>
</evidence>
<organism evidence="2 3">
    <name type="scientific">Oncorhynchus mykiss</name>
    <name type="common">Rainbow trout</name>
    <name type="synonym">Salmo gairdneri</name>
    <dbReference type="NCBI Taxonomy" id="8022"/>
    <lineage>
        <taxon>Eukaryota</taxon>
        <taxon>Metazoa</taxon>
        <taxon>Chordata</taxon>
        <taxon>Craniata</taxon>
        <taxon>Vertebrata</taxon>
        <taxon>Euteleostomi</taxon>
        <taxon>Actinopterygii</taxon>
        <taxon>Neopterygii</taxon>
        <taxon>Teleostei</taxon>
        <taxon>Protacanthopterygii</taxon>
        <taxon>Salmoniformes</taxon>
        <taxon>Salmonidae</taxon>
        <taxon>Salmoninae</taxon>
        <taxon>Oncorhynchus</taxon>
    </lineage>
</organism>
<keyword evidence="1" id="KW-0472">Membrane</keyword>
<accession>A0A060Z8E6</accession>
<dbReference type="EMBL" id="FR931735">
    <property type="protein sequence ID" value="CDQ97575.1"/>
    <property type="molecule type" value="Genomic_DNA"/>
</dbReference>
<name>A0A060Z8E6_ONCMY</name>
<gene>
    <name evidence="2" type="ORF">GSONMT00005827001</name>
</gene>
<evidence type="ECO:0000256" key="1">
    <source>
        <dbReference type="SAM" id="Phobius"/>
    </source>
</evidence>
<dbReference type="PaxDb" id="8022-A0A060Z8E6"/>
<proteinExistence type="predicted"/>
<sequence>MANPFPKIGDSVTKEKDHPKDCYVSEGNRVNPPSYTCPSSIGRIVKVCHLILCFPSLCVSFLCLMCLILMFLIMSLGEEEIKKEMVEYTTFVLSYIVGKMYHLLEKASANMRNNKGKILREIEVAIKHRQENK</sequence>
<keyword evidence="1" id="KW-1133">Transmembrane helix</keyword>
<dbReference type="Gene3D" id="3.40.1090.10">
    <property type="entry name" value="Cytosolic phospholipase A2 catalytic domain"/>
    <property type="match status" value="1"/>
</dbReference>
<reference evidence="2" key="1">
    <citation type="journal article" date="2014" name="Nat. Commun.">
        <title>The rainbow trout genome provides novel insights into evolution after whole-genome duplication in vertebrates.</title>
        <authorList>
            <person name="Berthelot C."/>
            <person name="Brunet F."/>
            <person name="Chalopin D."/>
            <person name="Juanchich A."/>
            <person name="Bernard M."/>
            <person name="Noel B."/>
            <person name="Bento P."/>
            <person name="Da Silva C."/>
            <person name="Labadie K."/>
            <person name="Alberti A."/>
            <person name="Aury J.M."/>
            <person name="Louis A."/>
            <person name="Dehais P."/>
            <person name="Bardou P."/>
            <person name="Montfort J."/>
            <person name="Klopp C."/>
            <person name="Cabau C."/>
            <person name="Gaspin C."/>
            <person name="Thorgaard G.H."/>
            <person name="Boussaha M."/>
            <person name="Quillet E."/>
            <person name="Guyomard R."/>
            <person name="Galiana D."/>
            <person name="Bobe J."/>
            <person name="Volff J.N."/>
            <person name="Genet C."/>
            <person name="Wincker P."/>
            <person name="Jaillon O."/>
            <person name="Roest Crollius H."/>
            <person name="Guiguen Y."/>
        </authorList>
    </citation>
    <scope>NUCLEOTIDE SEQUENCE [LARGE SCALE GENOMIC DNA]</scope>
</reference>